<evidence type="ECO:0000313" key="3">
    <source>
        <dbReference type="EMBL" id="NKQ58570.1"/>
    </source>
</evidence>
<dbReference type="RefSeq" id="WP_168522532.1">
    <property type="nucleotide sequence ID" value="NZ_JAAXLS010000060.1"/>
</dbReference>
<accession>A0ABX1JJD9</accession>
<organism evidence="3 4">
    <name type="scientific">Amycolatopsis acididurans</name>
    <dbReference type="NCBI Taxonomy" id="2724524"/>
    <lineage>
        <taxon>Bacteria</taxon>
        <taxon>Bacillati</taxon>
        <taxon>Actinomycetota</taxon>
        <taxon>Actinomycetes</taxon>
        <taxon>Pseudonocardiales</taxon>
        <taxon>Pseudonocardiaceae</taxon>
        <taxon>Amycolatopsis</taxon>
    </lineage>
</organism>
<comment type="caution">
    <text evidence="3">The sequence shown here is derived from an EMBL/GenBank/DDBJ whole genome shotgun (WGS) entry which is preliminary data.</text>
</comment>
<dbReference type="InterPro" id="IPR000073">
    <property type="entry name" value="AB_hydrolase_1"/>
</dbReference>
<dbReference type="Proteomes" id="UP000715441">
    <property type="component" value="Unassembled WGS sequence"/>
</dbReference>
<keyword evidence="4" id="KW-1185">Reference proteome</keyword>
<keyword evidence="1 3" id="KW-0378">Hydrolase</keyword>
<evidence type="ECO:0000259" key="2">
    <source>
        <dbReference type="Pfam" id="PF00561"/>
    </source>
</evidence>
<dbReference type="PANTHER" id="PTHR43329">
    <property type="entry name" value="EPOXIDE HYDROLASE"/>
    <property type="match status" value="1"/>
</dbReference>
<protein>
    <submittedName>
        <fullName evidence="3">Alpha/beta hydrolase</fullName>
    </submittedName>
</protein>
<gene>
    <name evidence="3" type="ORF">HFP15_37570</name>
</gene>
<dbReference type="InterPro" id="IPR029058">
    <property type="entry name" value="AB_hydrolase_fold"/>
</dbReference>
<evidence type="ECO:0000256" key="1">
    <source>
        <dbReference type="ARBA" id="ARBA00022801"/>
    </source>
</evidence>
<dbReference type="GO" id="GO:0016787">
    <property type="term" value="F:hydrolase activity"/>
    <property type="evidence" value="ECO:0007669"/>
    <property type="project" value="UniProtKB-KW"/>
</dbReference>
<feature type="domain" description="AB hydrolase-1" evidence="2">
    <location>
        <begin position="26"/>
        <end position="226"/>
    </location>
</feature>
<sequence>MSEHLSIPTPAGSFDAIAAGPADGRPVLLLHGFPEAAISWEYQVAVLGDRGYRAVAPDQRGYSPDVRPERVAEYGMTSLVGDVLAIADELSWSRFDLVGHDWGAAVAWWTASEHGDRLRTLTAVSVPHPGALSYALRTDEEQQMRSQYMRDWRDPSTEKRMLANNAEALRRMFEWKVPPSRVDEYVQRLSEPGALTAALNWYRASRPAASIEKVDVPTLYVWSTEDVALGSVAAFETENWVTGAYTFQMLEDVTHWVPEEVPETLTAMILEHLAAH</sequence>
<dbReference type="SUPFAM" id="SSF53474">
    <property type="entry name" value="alpha/beta-Hydrolases"/>
    <property type="match status" value="1"/>
</dbReference>
<reference evidence="3 4" key="1">
    <citation type="submission" date="2020-04" db="EMBL/GenBank/DDBJ databases">
        <title>Novel species.</title>
        <authorList>
            <person name="Teo W.F.A."/>
            <person name="Lipun K."/>
            <person name="Srisuk N."/>
            <person name="Duangmal K."/>
        </authorList>
    </citation>
    <scope>NUCLEOTIDE SEQUENCE [LARGE SCALE GENOMIC DNA]</scope>
    <source>
        <strain evidence="3 4">K13G38</strain>
    </source>
</reference>
<dbReference type="Gene3D" id="3.40.50.1820">
    <property type="entry name" value="alpha/beta hydrolase"/>
    <property type="match status" value="1"/>
</dbReference>
<name>A0ABX1JJD9_9PSEU</name>
<dbReference type="PRINTS" id="PR00412">
    <property type="entry name" value="EPOXHYDRLASE"/>
</dbReference>
<dbReference type="Pfam" id="PF00561">
    <property type="entry name" value="Abhydrolase_1"/>
    <property type="match status" value="1"/>
</dbReference>
<dbReference type="InterPro" id="IPR000639">
    <property type="entry name" value="Epox_hydrolase-like"/>
</dbReference>
<proteinExistence type="predicted"/>
<evidence type="ECO:0000313" key="4">
    <source>
        <dbReference type="Proteomes" id="UP000715441"/>
    </source>
</evidence>
<dbReference type="EMBL" id="JAAXLS010000060">
    <property type="protein sequence ID" value="NKQ58570.1"/>
    <property type="molecule type" value="Genomic_DNA"/>
</dbReference>